<dbReference type="AlphaFoldDB" id="A0A7I7QHA8"/>
<accession>A0A7I7QHA8</accession>
<organism evidence="1 2">
    <name type="scientific">Mycobacterium stomatepiae</name>
    <dbReference type="NCBI Taxonomy" id="470076"/>
    <lineage>
        <taxon>Bacteria</taxon>
        <taxon>Bacillati</taxon>
        <taxon>Actinomycetota</taxon>
        <taxon>Actinomycetes</taxon>
        <taxon>Mycobacteriales</taxon>
        <taxon>Mycobacteriaceae</taxon>
        <taxon>Mycobacterium</taxon>
        <taxon>Mycobacterium simiae complex</taxon>
    </lineage>
</organism>
<evidence type="ECO:0000313" key="2">
    <source>
        <dbReference type="Proteomes" id="UP000467130"/>
    </source>
</evidence>
<evidence type="ECO:0000313" key="1">
    <source>
        <dbReference type="EMBL" id="BBY25306.1"/>
    </source>
</evidence>
<sequence length="88" mass="9258">MTRAGISAADELEELGKLKARYCCLPDTKDVEACVFTTDMVVTPEPTLTSATTATGSWAMQDLPIFAGGREMHGAEIAVGGYAGFKLA</sequence>
<gene>
    <name evidence="1" type="ORF">MSTO_55110</name>
</gene>
<dbReference type="KEGG" id="msto:MSTO_55110"/>
<protein>
    <submittedName>
        <fullName evidence="1">Bile-acid 7-alpha-dehydratase</fullName>
    </submittedName>
</protein>
<name>A0A7I7QHA8_9MYCO</name>
<dbReference type="Proteomes" id="UP000467130">
    <property type="component" value="Chromosome"/>
</dbReference>
<dbReference type="RefSeq" id="WP_163793432.1">
    <property type="nucleotide sequence ID" value="NZ_AP022587.1"/>
</dbReference>
<reference evidence="1 2" key="1">
    <citation type="journal article" date="2019" name="Emerg. Microbes Infect.">
        <title>Comprehensive subspecies identification of 175 nontuberculous mycobacteria species based on 7547 genomic profiles.</title>
        <authorList>
            <person name="Matsumoto Y."/>
            <person name="Kinjo T."/>
            <person name="Motooka D."/>
            <person name="Nabeya D."/>
            <person name="Jung N."/>
            <person name="Uechi K."/>
            <person name="Horii T."/>
            <person name="Iida T."/>
            <person name="Fujita J."/>
            <person name="Nakamura S."/>
        </authorList>
    </citation>
    <scope>NUCLEOTIDE SEQUENCE [LARGE SCALE GENOMIC DNA]</scope>
    <source>
        <strain evidence="1 2">JCM 17783</strain>
    </source>
</reference>
<proteinExistence type="predicted"/>
<dbReference type="EMBL" id="AP022587">
    <property type="protein sequence ID" value="BBY25306.1"/>
    <property type="molecule type" value="Genomic_DNA"/>
</dbReference>
<keyword evidence="2" id="KW-1185">Reference proteome</keyword>